<sequence>MNIYKLKITSPEKDDFLMEIEMNNEGTYLELHNTIQQALAYDNTQMASFFQISDMGEREKEIALFEMSSEEDDNVNILAMDVAMIREFLSKENPQMIYVFDFFSDRYFNIELIDIERRRVAVDSPKICAYNGDAPEQIVMSFDELEDLDLDGLDLKSATKKNTDFDFMDDFDDDIENGPQFENLDDYEDIL</sequence>
<evidence type="ECO:0000259" key="1">
    <source>
        <dbReference type="Pfam" id="PF07929"/>
    </source>
</evidence>
<dbReference type="OrthoDB" id="666725at2"/>
<accession>A0A4Q1JS11</accession>
<dbReference type="EMBL" id="SAXA01000001">
    <property type="protein sequence ID" value="RXQ97575.1"/>
    <property type="molecule type" value="Genomic_DNA"/>
</dbReference>
<feature type="domain" description="Plasmid pRiA4b Orf3-like" evidence="1">
    <location>
        <begin position="13"/>
        <end position="139"/>
    </location>
</feature>
<dbReference type="RefSeq" id="WP_129252210.1">
    <property type="nucleotide sequence ID" value="NZ_SAXA01000001.1"/>
</dbReference>
<gene>
    <name evidence="2" type="ORF">EO244_01415</name>
</gene>
<dbReference type="AlphaFoldDB" id="A0A4Q1JS11"/>
<dbReference type="Proteomes" id="UP000289703">
    <property type="component" value="Unassembled WGS sequence"/>
</dbReference>
<dbReference type="InterPro" id="IPR012912">
    <property type="entry name" value="Plasmid_pRiA4b_Orf3-like"/>
</dbReference>
<organism evidence="2 3">
    <name type="scientific">Ancylomarina salipaludis</name>
    <dbReference type="NCBI Taxonomy" id="2501299"/>
    <lineage>
        <taxon>Bacteria</taxon>
        <taxon>Pseudomonadati</taxon>
        <taxon>Bacteroidota</taxon>
        <taxon>Bacteroidia</taxon>
        <taxon>Marinilabiliales</taxon>
        <taxon>Marinifilaceae</taxon>
        <taxon>Ancylomarina</taxon>
    </lineage>
</organism>
<comment type="caution">
    <text evidence="2">The sequence shown here is derived from an EMBL/GenBank/DDBJ whole genome shotgun (WGS) entry which is preliminary data.</text>
</comment>
<dbReference type="InterPro" id="IPR024047">
    <property type="entry name" value="MM3350-like_sf"/>
</dbReference>
<dbReference type="SUPFAM" id="SSF159941">
    <property type="entry name" value="MM3350-like"/>
    <property type="match status" value="1"/>
</dbReference>
<reference evidence="2 3" key="1">
    <citation type="submission" date="2019-01" db="EMBL/GenBank/DDBJ databases">
        <title>Ancylomarina salipaludis sp. nov., isolated from a salt marsh.</title>
        <authorList>
            <person name="Yoon J.-H."/>
        </authorList>
    </citation>
    <scope>NUCLEOTIDE SEQUENCE [LARGE SCALE GENOMIC DNA]</scope>
    <source>
        <strain evidence="2 3">SHSM-M15</strain>
    </source>
</reference>
<dbReference type="Pfam" id="PF07929">
    <property type="entry name" value="PRiA4_ORF3"/>
    <property type="match status" value="1"/>
</dbReference>
<proteinExistence type="predicted"/>
<protein>
    <recommendedName>
        <fullName evidence="1">Plasmid pRiA4b Orf3-like domain-containing protein</fullName>
    </recommendedName>
</protein>
<name>A0A4Q1JS11_9BACT</name>
<dbReference type="Gene3D" id="3.10.290.30">
    <property type="entry name" value="MM3350-like"/>
    <property type="match status" value="1"/>
</dbReference>
<evidence type="ECO:0000313" key="2">
    <source>
        <dbReference type="EMBL" id="RXQ97575.1"/>
    </source>
</evidence>
<keyword evidence="3" id="KW-1185">Reference proteome</keyword>
<evidence type="ECO:0000313" key="3">
    <source>
        <dbReference type="Proteomes" id="UP000289703"/>
    </source>
</evidence>